<name>A0ABY1SBB0_CALBS</name>
<keyword evidence="2" id="KW-1185">Reference proteome</keyword>
<proteinExistence type="predicted"/>
<dbReference type="Proteomes" id="UP000196803">
    <property type="component" value="Unassembled WGS sequence"/>
</dbReference>
<protein>
    <submittedName>
        <fullName evidence="1">Uncharacterized protein</fullName>
    </submittedName>
</protein>
<evidence type="ECO:0000313" key="1">
    <source>
        <dbReference type="EMBL" id="SMR95009.1"/>
    </source>
</evidence>
<comment type="caution">
    <text evidence="1">The sequence shown here is derived from an EMBL/GenBank/DDBJ whole genome shotgun (WGS) entry which is preliminary data.</text>
</comment>
<accession>A0ABY1SBB0</accession>
<evidence type="ECO:0000313" key="2">
    <source>
        <dbReference type="Proteomes" id="UP000196803"/>
    </source>
</evidence>
<dbReference type="EMBL" id="FXXC01000001">
    <property type="protein sequence ID" value="SMR95009.1"/>
    <property type="molecule type" value="Genomic_DNA"/>
</dbReference>
<gene>
    <name evidence="1" type="ORF">SAMN05216240_2390</name>
</gene>
<sequence length="40" mass="4834">MILQKIKDEIVTDIFNNICSKEYDYFRIQQGYLYNNGTKI</sequence>
<organism evidence="1 2">
    <name type="scientific">Caldicellulosiruptor bescii</name>
    <name type="common">Anaerocellum thermophilum</name>
    <dbReference type="NCBI Taxonomy" id="31899"/>
    <lineage>
        <taxon>Bacteria</taxon>
        <taxon>Bacillati</taxon>
        <taxon>Bacillota</taxon>
        <taxon>Bacillota incertae sedis</taxon>
        <taxon>Caldicellulosiruptorales</taxon>
        <taxon>Caldicellulosiruptoraceae</taxon>
        <taxon>Caldicellulosiruptor</taxon>
    </lineage>
</organism>
<reference evidence="1 2" key="1">
    <citation type="submission" date="2017-05" db="EMBL/GenBank/DDBJ databases">
        <authorList>
            <person name="Varghese N."/>
            <person name="Submissions S."/>
        </authorList>
    </citation>
    <scope>NUCLEOTIDE SEQUENCE [LARGE SCALE GENOMIC DNA]</scope>
    <source>
        <strain evidence="1 2">MACB1020</strain>
    </source>
</reference>